<keyword evidence="3" id="KW-1185">Reference proteome</keyword>
<dbReference type="EMBL" id="CAUYUJ010017275">
    <property type="protein sequence ID" value="CAK0873367.1"/>
    <property type="molecule type" value="Genomic_DNA"/>
</dbReference>
<name>A0ABN9VNC0_9DINO</name>
<reference evidence="2" key="1">
    <citation type="submission" date="2023-10" db="EMBL/GenBank/DDBJ databases">
        <authorList>
            <person name="Chen Y."/>
            <person name="Shah S."/>
            <person name="Dougan E. K."/>
            <person name="Thang M."/>
            <person name="Chan C."/>
        </authorList>
    </citation>
    <scope>NUCLEOTIDE SEQUENCE [LARGE SCALE GENOMIC DNA]</scope>
</reference>
<dbReference type="Proteomes" id="UP001189429">
    <property type="component" value="Unassembled WGS sequence"/>
</dbReference>
<feature type="non-terminal residue" evidence="2">
    <location>
        <position position="1"/>
    </location>
</feature>
<accession>A0ABN9VNC0</accession>
<protein>
    <submittedName>
        <fullName evidence="2">Uncharacterized protein</fullName>
    </submittedName>
</protein>
<feature type="region of interest" description="Disordered" evidence="1">
    <location>
        <begin position="131"/>
        <end position="152"/>
    </location>
</feature>
<sequence>GLVGVVGFAERRRGGRRAGGRVRLRGEHRHVGRCNVEGPPARAVRAEVLREGPGWGRQLRSRLLRAPDVCGVQLHAVQRCGAHEHRHVRRHVRLRDASDADGDTGGASAAGASGPHAAAVRAGLHACVADGPHGAAAAGPRVRQERPEQAQLQVDAPRRRDPWRGVHVVVHHVVPTRPCGPPASEGGPVCAGECLRAGTLAPGASSPLLGGARVHAIARRPNHHASAKQGPLSLPLQSASAAAQPGCAELHVGVCQLCPAAGVAAAWPSRSASDSPTAPLLPAALQLCST</sequence>
<feature type="region of interest" description="Disordered" evidence="1">
    <location>
        <begin position="91"/>
        <end position="114"/>
    </location>
</feature>
<gene>
    <name evidence="2" type="ORF">PCOR1329_LOCUS58607</name>
</gene>
<comment type="caution">
    <text evidence="2">The sequence shown here is derived from an EMBL/GenBank/DDBJ whole genome shotgun (WGS) entry which is preliminary data.</text>
</comment>
<evidence type="ECO:0000313" key="3">
    <source>
        <dbReference type="Proteomes" id="UP001189429"/>
    </source>
</evidence>
<organism evidence="2 3">
    <name type="scientific">Prorocentrum cordatum</name>
    <dbReference type="NCBI Taxonomy" id="2364126"/>
    <lineage>
        <taxon>Eukaryota</taxon>
        <taxon>Sar</taxon>
        <taxon>Alveolata</taxon>
        <taxon>Dinophyceae</taxon>
        <taxon>Prorocentrales</taxon>
        <taxon>Prorocentraceae</taxon>
        <taxon>Prorocentrum</taxon>
    </lineage>
</organism>
<proteinExistence type="predicted"/>
<evidence type="ECO:0000313" key="2">
    <source>
        <dbReference type="EMBL" id="CAK0873367.1"/>
    </source>
</evidence>
<evidence type="ECO:0000256" key="1">
    <source>
        <dbReference type="SAM" id="MobiDB-lite"/>
    </source>
</evidence>